<feature type="region of interest" description="Disordered" evidence="1">
    <location>
        <begin position="124"/>
        <end position="159"/>
    </location>
</feature>
<gene>
    <name evidence="4" type="ORF">UFOPK3401_00837</name>
</gene>
<feature type="region of interest" description="Disordered" evidence="1">
    <location>
        <begin position="1"/>
        <end position="91"/>
    </location>
</feature>
<evidence type="ECO:0000256" key="2">
    <source>
        <dbReference type="SAM" id="Phobius"/>
    </source>
</evidence>
<keyword evidence="2" id="KW-0472">Membrane</keyword>
<dbReference type="EMBL" id="CAFBLM010000033">
    <property type="protein sequence ID" value="CAB4871583.1"/>
    <property type="molecule type" value="Genomic_DNA"/>
</dbReference>
<feature type="compositionally biased region" description="Low complexity" evidence="1">
    <location>
        <begin position="37"/>
        <end position="55"/>
    </location>
</feature>
<name>A0A6J7DVY2_9ZZZZ</name>
<proteinExistence type="predicted"/>
<feature type="compositionally biased region" description="Polar residues" evidence="1">
    <location>
        <begin position="124"/>
        <end position="148"/>
    </location>
</feature>
<protein>
    <submittedName>
        <fullName evidence="4">Unannotated protein</fullName>
    </submittedName>
</protein>
<dbReference type="AlphaFoldDB" id="A0A6J7DVY2"/>
<dbReference type="Pfam" id="PF10708">
    <property type="entry name" value="DUF2510"/>
    <property type="match status" value="1"/>
</dbReference>
<keyword evidence="2" id="KW-0812">Transmembrane</keyword>
<organism evidence="4">
    <name type="scientific">freshwater metagenome</name>
    <dbReference type="NCBI Taxonomy" id="449393"/>
    <lineage>
        <taxon>unclassified sequences</taxon>
        <taxon>metagenomes</taxon>
        <taxon>ecological metagenomes</taxon>
    </lineage>
</organism>
<evidence type="ECO:0000256" key="1">
    <source>
        <dbReference type="SAM" id="MobiDB-lite"/>
    </source>
</evidence>
<accession>A0A6J7DVY2</accession>
<evidence type="ECO:0000313" key="4">
    <source>
        <dbReference type="EMBL" id="CAB4871583.1"/>
    </source>
</evidence>
<keyword evidence="2" id="KW-1133">Transmembrane helix</keyword>
<feature type="compositionally biased region" description="Low complexity" evidence="1">
    <location>
        <begin position="63"/>
        <end position="86"/>
    </location>
</feature>
<feature type="transmembrane region" description="Helical" evidence="2">
    <location>
        <begin position="98"/>
        <end position="116"/>
    </location>
</feature>
<reference evidence="4" key="1">
    <citation type="submission" date="2020-05" db="EMBL/GenBank/DDBJ databases">
        <authorList>
            <person name="Chiriac C."/>
            <person name="Salcher M."/>
            <person name="Ghai R."/>
            <person name="Kavagutti S V."/>
        </authorList>
    </citation>
    <scope>NUCLEOTIDE SEQUENCE</scope>
</reference>
<feature type="domain" description="DUF2510" evidence="3">
    <location>
        <begin position="10"/>
        <end position="40"/>
    </location>
</feature>
<evidence type="ECO:0000259" key="3">
    <source>
        <dbReference type="Pfam" id="PF10708"/>
    </source>
</evidence>
<dbReference type="InterPro" id="IPR018929">
    <property type="entry name" value="DUF2510"/>
</dbReference>
<sequence>MGDTQQAPIPGWYEDPDNPALIQYWDGNDWTGHQAEPAPLAAPAVTPATAVATSTLPPPVAPAQPASPFSSPDESGAAPAASQPAPVKKKSRFSRGNIIVTALVAIAVIAGAFFGIRALTGGSSTPAPAQTQAPIQVPAQSGSINPGGQNPGFVVPTGP</sequence>